<gene>
    <name evidence="1" type="ORF">Vadar_023520</name>
</gene>
<accession>A0ACB7XTA3</accession>
<comment type="caution">
    <text evidence="1">The sequence shown here is derived from an EMBL/GenBank/DDBJ whole genome shotgun (WGS) entry which is preliminary data.</text>
</comment>
<dbReference type="EMBL" id="CM037151">
    <property type="protein sequence ID" value="KAH7844032.1"/>
    <property type="molecule type" value="Genomic_DNA"/>
</dbReference>
<sequence>MPAAPVPATQVRDWLLQNIASALEHISERFSAKENGPPSSSDQDVPMTDACATSMKPSTSARGSSFIEGISKSSCLKQASDLQGSSVKVGNCHDSVIYILAPLRYATICGCSDATIVLGAVGKKVMIFLSTKKTSLNLLSSQQLETIPYRHGLQLSSGSGVLYCS</sequence>
<evidence type="ECO:0000313" key="2">
    <source>
        <dbReference type="Proteomes" id="UP000828048"/>
    </source>
</evidence>
<evidence type="ECO:0000313" key="1">
    <source>
        <dbReference type="EMBL" id="KAH7844032.1"/>
    </source>
</evidence>
<organism evidence="1 2">
    <name type="scientific">Vaccinium darrowii</name>
    <dbReference type="NCBI Taxonomy" id="229202"/>
    <lineage>
        <taxon>Eukaryota</taxon>
        <taxon>Viridiplantae</taxon>
        <taxon>Streptophyta</taxon>
        <taxon>Embryophyta</taxon>
        <taxon>Tracheophyta</taxon>
        <taxon>Spermatophyta</taxon>
        <taxon>Magnoliopsida</taxon>
        <taxon>eudicotyledons</taxon>
        <taxon>Gunneridae</taxon>
        <taxon>Pentapetalae</taxon>
        <taxon>asterids</taxon>
        <taxon>Ericales</taxon>
        <taxon>Ericaceae</taxon>
        <taxon>Vaccinioideae</taxon>
        <taxon>Vaccinieae</taxon>
        <taxon>Vaccinium</taxon>
    </lineage>
</organism>
<dbReference type="Proteomes" id="UP000828048">
    <property type="component" value="Chromosome 1"/>
</dbReference>
<protein>
    <submittedName>
        <fullName evidence="1">Uncharacterized protein</fullName>
    </submittedName>
</protein>
<name>A0ACB7XTA3_9ERIC</name>
<proteinExistence type="predicted"/>
<reference evidence="1 2" key="1">
    <citation type="journal article" date="2021" name="Hortic Res">
        <title>High-quality reference genome and annotation aids understanding of berry development for evergreen blueberry (Vaccinium darrowii).</title>
        <authorList>
            <person name="Yu J."/>
            <person name="Hulse-Kemp A.M."/>
            <person name="Babiker E."/>
            <person name="Staton M."/>
        </authorList>
    </citation>
    <scope>NUCLEOTIDE SEQUENCE [LARGE SCALE GENOMIC DNA]</scope>
    <source>
        <strain evidence="2">cv. NJ 8807/NJ 8810</strain>
        <tissue evidence="1">Young leaf</tissue>
    </source>
</reference>
<keyword evidence="2" id="KW-1185">Reference proteome</keyword>